<gene>
    <name evidence="2" type="ORF">GCM10025875_06130</name>
</gene>
<evidence type="ECO:0008006" key="4">
    <source>
        <dbReference type="Google" id="ProtNLM"/>
    </source>
</evidence>
<protein>
    <recommendedName>
        <fullName evidence="4">Hemagglutinin</fullName>
    </recommendedName>
</protein>
<dbReference type="EMBL" id="BSUM01000001">
    <property type="protein sequence ID" value="GMA30621.1"/>
    <property type="molecule type" value="Genomic_DNA"/>
</dbReference>
<feature type="chain" id="PRO_5041454760" description="Hemagglutinin" evidence="1">
    <location>
        <begin position="20"/>
        <end position="454"/>
    </location>
</feature>
<keyword evidence="3" id="KW-1185">Reference proteome</keyword>
<comment type="caution">
    <text evidence="2">The sequence shown here is derived from an EMBL/GenBank/DDBJ whole genome shotgun (WGS) entry which is preliminary data.</text>
</comment>
<organism evidence="2 3">
    <name type="scientific">Litorihabitans aurantiacus</name>
    <dbReference type="NCBI Taxonomy" id="1930061"/>
    <lineage>
        <taxon>Bacteria</taxon>
        <taxon>Bacillati</taxon>
        <taxon>Actinomycetota</taxon>
        <taxon>Actinomycetes</taxon>
        <taxon>Micrococcales</taxon>
        <taxon>Beutenbergiaceae</taxon>
        <taxon>Litorihabitans</taxon>
    </lineage>
</organism>
<feature type="signal peptide" evidence="1">
    <location>
        <begin position="1"/>
        <end position="19"/>
    </location>
</feature>
<evidence type="ECO:0000313" key="3">
    <source>
        <dbReference type="Proteomes" id="UP001157161"/>
    </source>
</evidence>
<evidence type="ECO:0000256" key="1">
    <source>
        <dbReference type="SAM" id="SignalP"/>
    </source>
</evidence>
<reference evidence="2" key="2">
    <citation type="submission" date="2023-02" db="EMBL/GenBank/DDBJ databases">
        <authorList>
            <person name="Sun Q."/>
            <person name="Mori K."/>
        </authorList>
    </citation>
    <scope>NUCLEOTIDE SEQUENCE</scope>
    <source>
        <strain evidence="2">NBRC 112290</strain>
    </source>
</reference>
<keyword evidence="1" id="KW-0732">Signal</keyword>
<dbReference type="RefSeq" id="WP_284249281.1">
    <property type="nucleotide sequence ID" value="NZ_BSUM01000001.1"/>
</dbReference>
<reference evidence="2" key="1">
    <citation type="journal article" date="2014" name="Int. J. Syst. Evol. Microbiol.">
        <title>Complete genome sequence of Corynebacterium casei LMG S-19264T (=DSM 44701T), isolated from a smear-ripened cheese.</title>
        <authorList>
            <consortium name="US DOE Joint Genome Institute (JGI-PGF)"/>
            <person name="Walter F."/>
            <person name="Albersmeier A."/>
            <person name="Kalinowski J."/>
            <person name="Ruckert C."/>
        </authorList>
    </citation>
    <scope>NUCLEOTIDE SEQUENCE</scope>
    <source>
        <strain evidence="2">NBRC 112290</strain>
    </source>
</reference>
<dbReference type="Proteomes" id="UP001157161">
    <property type="component" value="Unassembled WGS sequence"/>
</dbReference>
<name>A0AA37UUM7_9MICO</name>
<sequence length="454" mass="47631">MIVAIIGIVSALAAPPARADLSGFDPGYIISDEVFYNPGTMTAADIQRFLDARGASCRPNADGTACLRSYRQTTNDRTADQYCPGGYRGASDESAATIIAKVAASCRINPQVLLVTLQKEQTLVTRTTAGSARTYDIALGFGCPDGAPCQTQYFGFANQTYNAARQFQRYRAHPTNYSYRAGRENFIGYHPNASLGCGGSSVFIRNDATAGLYNYTPYQPNAAALRAGYGTGDACSAYGNRNFYLFFNDWFGGPQAGGLAGSLTSVVQSGPNRVRVQGWALDRGTPNPVDVRVLVDGAATDVRADRPGAPEGHGSSRSYAVAHDVSAPPGLRRVCLVAIAPGGGANAPLGCRDVTVLAQPVGAVDPIRVEQGGRATVSGWALDPDSSAPVTVRVVVDDRVTETVADRPAPGRTDRVGFSANVTAQAGSRRVCVLVGDDAGAPGVLLSCQDVTFR</sequence>
<evidence type="ECO:0000313" key="2">
    <source>
        <dbReference type="EMBL" id="GMA30621.1"/>
    </source>
</evidence>
<proteinExistence type="predicted"/>
<dbReference type="AlphaFoldDB" id="A0AA37UUM7"/>
<accession>A0AA37UUM7</accession>